<feature type="region of interest" description="Disordered" evidence="1">
    <location>
        <begin position="48"/>
        <end position="69"/>
    </location>
</feature>
<evidence type="ECO:0008006" key="4">
    <source>
        <dbReference type="Google" id="ProtNLM"/>
    </source>
</evidence>
<reference evidence="2 3" key="1">
    <citation type="journal article" date="2022" name="Nat. Plants">
        <title>Genomes of leafy and leafless Platanthera orchids illuminate the evolution of mycoheterotrophy.</title>
        <authorList>
            <person name="Li M.H."/>
            <person name="Liu K.W."/>
            <person name="Li Z."/>
            <person name="Lu H.C."/>
            <person name="Ye Q.L."/>
            <person name="Zhang D."/>
            <person name="Wang J.Y."/>
            <person name="Li Y.F."/>
            <person name="Zhong Z.M."/>
            <person name="Liu X."/>
            <person name="Yu X."/>
            <person name="Liu D.K."/>
            <person name="Tu X.D."/>
            <person name="Liu B."/>
            <person name="Hao Y."/>
            <person name="Liao X.Y."/>
            <person name="Jiang Y.T."/>
            <person name="Sun W.H."/>
            <person name="Chen J."/>
            <person name="Chen Y.Q."/>
            <person name="Ai Y."/>
            <person name="Zhai J.W."/>
            <person name="Wu S.S."/>
            <person name="Zhou Z."/>
            <person name="Hsiao Y.Y."/>
            <person name="Wu W.L."/>
            <person name="Chen Y.Y."/>
            <person name="Lin Y.F."/>
            <person name="Hsu J.L."/>
            <person name="Li C.Y."/>
            <person name="Wang Z.W."/>
            <person name="Zhao X."/>
            <person name="Zhong W.Y."/>
            <person name="Ma X.K."/>
            <person name="Ma L."/>
            <person name="Huang J."/>
            <person name="Chen G.Z."/>
            <person name="Huang M.Z."/>
            <person name="Huang L."/>
            <person name="Peng D.H."/>
            <person name="Luo Y.B."/>
            <person name="Zou S.Q."/>
            <person name="Chen S.P."/>
            <person name="Lan S."/>
            <person name="Tsai W.C."/>
            <person name="Van de Peer Y."/>
            <person name="Liu Z.J."/>
        </authorList>
    </citation>
    <scope>NUCLEOTIDE SEQUENCE [LARGE SCALE GENOMIC DNA]</scope>
    <source>
        <strain evidence="2">Lor288</strain>
    </source>
</reference>
<feature type="region of interest" description="Disordered" evidence="1">
    <location>
        <begin position="93"/>
        <end position="116"/>
    </location>
</feature>
<feature type="compositionally biased region" description="Basic and acidic residues" evidence="1">
    <location>
        <begin position="261"/>
        <end position="274"/>
    </location>
</feature>
<dbReference type="InterPro" id="IPR018034">
    <property type="entry name" value="Kri1"/>
</dbReference>
<comment type="caution">
    <text evidence="2">The sequence shown here is derived from an EMBL/GenBank/DDBJ whole genome shotgun (WGS) entry which is preliminary data.</text>
</comment>
<protein>
    <recommendedName>
        <fullName evidence="4">Protein KRI1 homolog</fullName>
    </recommendedName>
</protein>
<sequence length="297" mass="34390">MGIVNLDDGYTDDSDSYKIEINEDFAKRFEHNKKREFLQRCKNLKKQGLISDTDDSDESSDESSGDDAVQDDLQFYDALVRVKKNDSTILQKDAKLFSSSEDDGDDPEKKKPKVAKKVKPLYLKDVNTRQLMEDGPEIEGELLKENPKMFNTEQVENLKAFFEAEKQGFGSAAADDDVIVEMKEMNTEDTEDDENVVKVQQKVDEFFGEDAELSDGEMFLKHYCLNKMWVDKEKDRMLVDDISFSDDEDELEKQERYEAEYNFRHEEGQDDRVLGHSRITDGSVRKRSSSRTTQKEE</sequence>
<gene>
    <name evidence="2" type="ORF">KSP40_PGU007647</name>
</gene>
<feature type="compositionally biased region" description="Acidic residues" evidence="1">
    <location>
        <begin position="52"/>
        <end position="69"/>
    </location>
</feature>
<accession>A0ABR2LCI2</accession>
<dbReference type="PANTHER" id="PTHR14490">
    <property type="entry name" value="ZINC FINGER, ZZ TYPE"/>
    <property type="match status" value="1"/>
</dbReference>
<dbReference type="Proteomes" id="UP001412067">
    <property type="component" value="Unassembled WGS sequence"/>
</dbReference>
<keyword evidence="3" id="KW-1185">Reference proteome</keyword>
<dbReference type="PANTHER" id="PTHR14490:SF5">
    <property type="entry name" value="PROTEIN KRI1 HOMOLOG"/>
    <property type="match status" value="1"/>
</dbReference>
<organism evidence="2 3">
    <name type="scientific">Platanthera guangdongensis</name>
    <dbReference type="NCBI Taxonomy" id="2320717"/>
    <lineage>
        <taxon>Eukaryota</taxon>
        <taxon>Viridiplantae</taxon>
        <taxon>Streptophyta</taxon>
        <taxon>Embryophyta</taxon>
        <taxon>Tracheophyta</taxon>
        <taxon>Spermatophyta</taxon>
        <taxon>Magnoliopsida</taxon>
        <taxon>Liliopsida</taxon>
        <taxon>Asparagales</taxon>
        <taxon>Orchidaceae</taxon>
        <taxon>Orchidoideae</taxon>
        <taxon>Orchideae</taxon>
        <taxon>Orchidinae</taxon>
        <taxon>Platanthera</taxon>
    </lineage>
</organism>
<dbReference type="EMBL" id="JBBWWR010000021">
    <property type="protein sequence ID" value="KAK8937786.1"/>
    <property type="molecule type" value="Genomic_DNA"/>
</dbReference>
<proteinExistence type="predicted"/>
<feature type="region of interest" description="Disordered" evidence="1">
    <location>
        <begin position="261"/>
        <end position="297"/>
    </location>
</feature>
<evidence type="ECO:0000256" key="1">
    <source>
        <dbReference type="SAM" id="MobiDB-lite"/>
    </source>
</evidence>
<name>A0ABR2LCI2_9ASPA</name>
<evidence type="ECO:0000313" key="2">
    <source>
        <dbReference type="EMBL" id="KAK8937786.1"/>
    </source>
</evidence>
<evidence type="ECO:0000313" key="3">
    <source>
        <dbReference type="Proteomes" id="UP001412067"/>
    </source>
</evidence>